<dbReference type="GO" id="GO:0005524">
    <property type="term" value="F:ATP binding"/>
    <property type="evidence" value="ECO:0007669"/>
    <property type="project" value="UniProtKB-KW"/>
</dbReference>
<evidence type="ECO:0000256" key="6">
    <source>
        <dbReference type="ARBA" id="ARBA00023125"/>
    </source>
</evidence>
<feature type="compositionally biased region" description="Acidic residues" evidence="8">
    <location>
        <begin position="388"/>
        <end position="423"/>
    </location>
</feature>
<dbReference type="PANTHER" id="PTHR45797">
    <property type="entry name" value="RAD54-LIKE"/>
    <property type="match status" value="1"/>
</dbReference>
<feature type="domain" description="Helicase ATP-binding" evidence="9">
    <location>
        <begin position="504"/>
        <end position="713"/>
    </location>
</feature>
<feature type="compositionally biased region" description="Acidic residues" evidence="8">
    <location>
        <begin position="277"/>
        <end position="291"/>
    </location>
</feature>
<evidence type="ECO:0000313" key="10">
    <source>
        <dbReference type="Proteomes" id="UP000887540"/>
    </source>
</evidence>
<dbReference type="GO" id="GO:0004386">
    <property type="term" value="F:helicase activity"/>
    <property type="evidence" value="ECO:0007669"/>
    <property type="project" value="UniProtKB-KW"/>
</dbReference>
<keyword evidence="3" id="KW-0547">Nucleotide-binding</keyword>
<dbReference type="Gene3D" id="3.40.50.10810">
    <property type="entry name" value="Tandem AAA-ATPase domain"/>
    <property type="match status" value="1"/>
</dbReference>
<dbReference type="GO" id="GO:0003677">
    <property type="term" value="F:DNA binding"/>
    <property type="evidence" value="ECO:0007669"/>
    <property type="project" value="UniProtKB-KW"/>
</dbReference>
<reference evidence="11" key="1">
    <citation type="submission" date="2022-11" db="UniProtKB">
        <authorList>
            <consortium name="WormBaseParasite"/>
        </authorList>
    </citation>
    <scope>IDENTIFICATION</scope>
</reference>
<dbReference type="InterPro" id="IPR044574">
    <property type="entry name" value="ARIP4-like"/>
</dbReference>
<dbReference type="InterPro" id="IPR027417">
    <property type="entry name" value="P-loop_NTPase"/>
</dbReference>
<dbReference type="Proteomes" id="UP000887540">
    <property type="component" value="Unplaced"/>
</dbReference>
<dbReference type="AlphaFoldDB" id="A0A914BY62"/>
<dbReference type="WBParaSite" id="ACRNAN_Path_1253.g4882.t1">
    <property type="protein sequence ID" value="ACRNAN_Path_1253.g4882.t1"/>
    <property type="gene ID" value="ACRNAN_Path_1253.g4882"/>
</dbReference>
<proteinExistence type="inferred from homology"/>
<feature type="compositionally biased region" description="Acidic residues" evidence="8">
    <location>
        <begin position="324"/>
        <end position="347"/>
    </location>
</feature>
<keyword evidence="5" id="KW-0067">ATP-binding</keyword>
<evidence type="ECO:0000256" key="1">
    <source>
        <dbReference type="ARBA" id="ARBA00004123"/>
    </source>
</evidence>
<dbReference type="GO" id="GO:0016887">
    <property type="term" value="F:ATP hydrolysis activity"/>
    <property type="evidence" value="ECO:0007669"/>
    <property type="project" value="InterPro"/>
</dbReference>
<evidence type="ECO:0000313" key="11">
    <source>
        <dbReference type="WBParaSite" id="ACRNAN_Path_1253.g4882.t1"/>
    </source>
</evidence>
<comment type="subcellular location">
    <subcellularLocation>
        <location evidence="1">Nucleus</location>
    </subcellularLocation>
</comment>
<comment type="similarity">
    <text evidence="2">Belongs to the SNF2/RAD54 helicase family.</text>
</comment>
<dbReference type="Pfam" id="PF00176">
    <property type="entry name" value="SNF2-rel_dom"/>
    <property type="match status" value="1"/>
</dbReference>
<protein>
    <submittedName>
        <fullName evidence="11">Helicase ATP-binding domain-containing protein</fullName>
    </submittedName>
</protein>
<evidence type="ECO:0000259" key="9">
    <source>
        <dbReference type="PROSITE" id="PS51192"/>
    </source>
</evidence>
<dbReference type="SMART" id="SM00487">
    <property type="entry name" value="DEXDc"/>
    <property type="match status" value="1"/>
</dbReference>
<dbReference type="PANTHER" id="PTHR45797:SF1">
    <property type="entry name" value="HELICASE ARIP4"/>
    <property type="match status" value="1"/>
</dbReference>
<keyword evidence="6" id="KW-0238">DNA-binding</keyword>
<dbReference type="PROSITE" id="PS51192">
    <property type="entry name" value="HELICASE_ATP_BIND_1"/>
    <property type="match status" value="1"/>
</dbReference>
<evidence type="ECO:0000256" key="4">
    <source>
        <dbReference type="ARBA" id="ARBA00022806"/>
    </source>
</evidence>
<name>A0A914BY62_9BILA</name>
<dbReference type="InterPro" id="IPR014001">
    <property type="entry name" value="Helicase_ATP-bd"/>
</dbReference>
<dbReference type="InterPro" id="IPR000330">
    <property type="entry name" value="SNF2_N"/>
</dbReference>
<feature type="region of interest" description="Disordered" evidence="8">
    <location>
        <begin position="108"/>
        <end position="131"/>
    </location>
</feature>
<keyword evidence="7" id="KW-0539">Nucleus</keyword>
<feature type="compositionally biased region" description="Polar residues" evidence="8">
    <location>
        <begin position="191"/>
        <end position="200"/>
    </location>
</feature>
<accession>A0A914BY62</accession>
<evidence type="ECO:0000256" key="5">
    <source>
        <dbReference type="ARBA" id="ARBA00022840"/>
    </source>
</evidence>
<feature type="region of interest" description="Disordered" evidence="8">
    <location>
        <begin position="179"/>
        <end position="200"/>
    </location>
</feature>
<feature type="region of interest" description="Disordered" evidence="8">
    <location>
        <begin position="272"/>
        <end position="436"/>
    </location>
</feature>
<evidence type="ECO:0000256" key="3">
    <source>
        <dbReference type="ARBA" id="ARBA00022741"/>
    </source>
</evidence>
<evidence type="ECO:0000256" key="7">
    <source>
        <dbReference type="ARBA" id="ARBA00023242"/>
    </source>
</evidence>
<sequence>MPVDVSDELREILIDVCKPHILSNINSKVKIDSWKEIVHEILEQYNGPDKDKLTGDEPRRIMYDMRRYYDKYEEKSYYAKLIEIIQLWPAERKQNSKMIFQPVIQPRQDRLERSATQSSSNSHEHDTFPNLTDINTNELRKQLLNIFDSKTALNPALKKELTDDVNKLLQSSLKSLSKNLPSHSNLKRNHLGNNRMNPIKTNNSQNVIRILSDSDLDDDDTEEPSEIYVPRTIQNLGSSVPKRYQLIEVEEENATKNTSPEDLFERLETTEAREHTMEEDEPVEDDVSDIEELGRQTTPKKRKIIEEEDDEFESSTNPNVNEIEPQEEGMSDGQDENSEDDASDIEELGMQATPKKRAIIEEDDDKFESFTNPGVNEVDLQEENMSNEQDENSEDEDEMQENTSDAQDENNEDEDEIQEESMDGQEQNHEDAIVDEPTDKSLAKYCVLAKRGLLLDDDSSSDELNKDPVYLHSMFLDILKSQQIEGIKVLYKSTIGSLKNINAYNMTNKYNGVTLSHDPGLGKTLTVMAFLFTILTHKKLSKIFKRVLILAPASVILNTWKGQFKKWRKKIKIMRKINIVALTKREKNEKLLVNWDKFNKKKPTIMVLSYEIFRRWTYTEEDKDKAKNFDSPKKGGKITNLDIDKSQRLRKILQDPGPDLVICDEAHKLKNKNTLLYKTVIKIATKRRICLTGTPLQNHLKEYYDMIAFVRPDLLPEEDEFKRRFDIPIREGIFADALDIHVFEMKMRCHILHNKQTQRCI</sequence>
<feature type="compositionally biased region" description="Basic and acidic residues" evidence="8">
    <location>
        <begin position="426"/>
        <end position="436"/>
    </location>
</feature>
<dbReference type="GO" id="GO:0005634">
    <property type="term" value="C:nucleus"/>
    <property type="evidence" value="ECO:0007669"/>
    <property type="project" value="UniProtKB-SubCell"/>
</dbReference>
<dbReference type="InterPro" id="IPR038718">
    <property type="entry name" value="SNF2-like_sf"/>
</dbReference>
<evidence type="ECO:0000256" key="2">
    <source>
        <dbReference type="ARBA" id="ARBA00007025"/>
    </source>
</evidence>
<evidence type="ECO:0000256" key="8">
    <source>
        <dbReference type="SAM" id="MobiDB-lite"/>
    </source>
</evidence>
<keyword evidence="10" id="KW-1185">Reference proteome</keyword>
<organism evidence="10 11">
    <name type="scientific">Acrobeloides nanus</name>
    <dbReference type="NCBI Taxonomy" id="290746"/>
    <lineage>
        <taxon>Eukaryota</taxon>
        <taxon>Metazoa</taxon>
        <taxon>Ecdysozoa</taxon>
        <taxon>Nematoda</taxon>
        <taxon>Chromadorea</taxon>
        <taxon>Rhabditida</taxon>
        <taxon>Tylenchina</taxon>
        <taxon>Cephalobomorpha</taxon>
        <taxon>Cephaloboidea</taxon>
        <taxon>Cephalobidae</taxon>
        <taxon>Acrobeloides</taxon>
    </lineage>
</organism>
<keyword evidence="4" id="KW-0378">Hydrolase</keyword>
<dbReference type="SUPFAM" id="SSF52540">
    <property type="entry name" value="P-loop containing nucleoside triphosphate hydrolases"/>
    <property type="match status" value="1"/>
</dbReference>
<keyword evidence="4" id="KW-0347">Helicase</keyword>